<feature type="domain" description="GGDEF" evidence="2">
    <location>
        <begin position="347"/>
        <end position="515"/>
    </location>
</feature>
<dbReference type="PANTHER" id="PTHR33121:SF70">
    <property type="entry name" value="SIGNALING PROTEIN YKOW"/>
    <property type="match status" value="1"/>
</dbReference>
<evidence type="ECO:0000313" key="3">
    <source>
        <dbReference type="EMBL" id="MBR7780658.1"/>
    </source>
</evidence>
<dbReference type="RefSeq" id="WP_212686053.1">
    <property type="nucleotide sequence ID" value="NZ_JAGSPN010000001.1"/>
</dbReference>
<dbReference type="AlphaFoldDB" id="A0A941DH53"/>
<feature type="transmembrane region" description="Helical" evidence="1">
    <location>
        <begin position="280"/>
        <end position="299"/>
    </location>
</feature>
<dbReference type="GO" id="GO:0071111">
    <property type="term" value="F:cyclic-guanylate-specific phosphodiesterase activity"/>
    <property type="evidence" value="ECO:0007669"/>
    <property type="project" value="InterPro"/>
</dbReference>
<dbReference type="InterPro" id="IPR043128">
    <property type="entry name" value="Rev_trsase/Diguanyl_cyclase"/>
</dbReference>
<dbReference type="Proteomes" id="UP000680067">
    <property type="component" value="Unassembled WGS sequence"/>
</dbReference>
<keyword evidence="1" id="KW-0812">Transmembrane</keyword>
<organism evidence="3 4">
    <name type="scientific">Undibacterium luofuense</name>
    <dbReference type="NCBI Taxonomy" id="2828733"/>
    <lineage>
        <taxon>Bacteria</taxon>
        <taxon>Pseudomonadati</taxon>
        <taxon>Pseudomonadota</taxon>
        <taxon>Betaproteobacteria</taxon>
        <taxon>Burkholderiales</taxon>
        <taxon>Oxalobacteraceae</taxon>
        <taxon>Undibacterium</taxon>
    </lineage>
</organism>
<keyword evidence="3" id="KW-0808">Transferase</keyword>
<sequence length="515" mass="56681">MSSFAATMPLRLQRRLLTITCGLVTGLSLPLWLLAEWQLREQATSVPQASLQRTEQSLRYLEQQQTLQLSNAASLLAADESFRQAVQQRRAETIVPALIRHAAQQQATLAVLVDAQGELLYASSDSLAHGLQNDWQGWMRAQPAASGGWLLSGSTAMLGAQSVSVTADGVKVVLAKPVTDALLQPVSQLSGNHLSLLRKAGTKPWQVSQSTLPAARRQQLTEILSDAPQDLSTLQLQLERRDFGTRQLALPSDPKAQHTLLLQTPVAPVTGPLLLLQRCILIAALTGLFAAAILTLFSITQLENWIQHISERLIRLRGGSYGAPEAMEMPEEMQEIVTHADALRSSLQQQHQQLQHQLWQDPLTGLPNRARFLQMTEEAIRSARQQQDGPPRLSIALIEPQHYWQVRLQDGSEAAEQWLMQYARQLSQCLGTQFARPARVTEACFALLLPACDTAEATAYLRQWQTQMQTQAARESGGDGGQWRTGIACSEMHGNDAAGLLHHAEASLRSMTPAT</sequence>
<evidence type="ECO:0000313" key="4">
    <source>
        <dbReference type="Proteomes" id="UP000680067"/>
    </source>
</evidence>
<keyword evidence="3" id="KW-0548">Nucleotidyltransferase</keyword>
<name>A0A941DH53_9BURK</name>
<dbReference type="Gene3D" id="3.30.70.270">
    <property type="match status" value="1"/>
</dbReference>
<dbReference type="PANTHER" id="PTHR33121">
    <property type="entry name" value="CYCLIC DI-GMP PHOSPHODIESTERASE PDEF"/>
    <property type="match status" value="1"/>
</dbReference>
<dbReference type="SMART" id="SM00267">
    <property type="entry name" value="GGDEF"/>
    <property type="match status" value="1"/>
</dbReference>
<dbReference type="InterPro" id="IPR029787">
    <property type="entry name" value="Nucleotide_cyclase"/>
</dbReference>
<keyword evidence="1" id="KW-1133">Transmembrane helix</keyword>
<evidence type="ECO:0000259" key="2">
    <source>
        <dbReference type="SMART" id="SM00267"/>
    </source>
</evidence>
<protein>
    <submittedName>
        <fullName evidence="3">Diguanylate cyclase</fullName>
        <ecNumber evidence="3">2.7.7.65</ecNumber>
    </submittedName>
</protein>
<gene>
    <name evidence="3" type="ORF">KDM89_00770</name>
</gene>
<dbReference type="Pfam" id="PF00990">
    <property type="entry name" value="GGDEF"/>
    <property type="match status" value="1"/>
</dbReference>
<dbReference type="InterPro" id="IPR050706">
    <property type="entry name" value="Cyclic-di-GMP_PDE-like"/>
</dbReference>
<dbReference type="InterPro" id="IPR000160">
    <property type="entry name" value="GGDEF_dom"/>
</dbReference>
<dbReference type="EMBL" id="JAGSPN010000001">
    <property type="protein sequence ID" value="MBR7780658.1"/>
    <property type="molecule type" value="Genomic_DNA"/>
</dbReference>
<dbReference type="SUPFAM" id="SSF55073">
    <property type="entry name" value="Nucleotide cyclase"/>
    <property type="match status" value="1"/>
</dbReference>
<accession>A0A941DH53</accession>
<dbReference type="GO" id="GO:0052621">
    <property type="term" value="F:diguanylate cyclase activity"/>
    <property type="evidence" value="ECO:0007669"/>
    <property type="project" value="UniProtKB-EC"/>
</dbReference>
<keyword evidence="1" id="KW-0472">Membrane</keyword>
<reference evidence="3" key="1">
    <citation type="submission" date="2021-04" db="EMBL/GenBank/DDBJ databases">
        <title>novel species isolated from subtropical streams in China.</title>
        <authorList>
            <person name="Lu H."/>
        </authorList>
    </citation>
    <scope>NUCLEOTIDE SEQUENCE</scope>
    <source>
        <strain evidence="3">LFS511W</strain>
    </source>
</reference>
<dbReference type="EC" id="2.7.7.65" evidence="3"/>
<keyword evidence="4" id="KW-1185">Reference proteome</keyword>
<comment type="caution">
    <text evidence="3">The sequence shown here is derived from an EMBL/GenBank/DDBJ whole genome shotgun (WGS) entry which is preliminary data.</text>
</comment>
<proteinExistence type="predicted"/>
<evidence type="ECO:0000256" key="1">
    <source>
        <dbReference type="SAM" id="Phobius"/>
    </source>
</evidence>